<accession>A0A0C3C0D1</accession>
<reference evidence="2" key="2">
    <citation type="submission" date="2015-01" db="EMBL/GenBank/DDBJ databases">
        <title>Evolutionary Origins and Diversification of the Mycorrhizal Mutualists.</title>
        <authorList>
            <consortium name="DOE Joint Genome Institute"/>
            <consortium name="Mycorrhizal Genomics Consortium"/>
            <person name="Kohler A."/>
            <person name="Kuo A."/>
            <person name="Nagy L.G."/>
            <person name="Floudas D."/>
            <person name="Copeland A."/>
            <person name="Barry K.W."/>
            <person name="Cichocki N."/>
            <person name="Veneault-Fourrey C."/>
            <person name="LaButti K."/>
            <person name="Lindquist E.A."/>
            <person name="Lipzen A."/>
            <person name="Lundell T."/>
            <person name="Morin E."/>
            <person name="Murat C."/>
            <person name="Riley R."/>
            <person name="Ohm R."/>
            <person name="Sun H."/>
            <person name="Tunlid A."/>
            <person name="Henrissat B."/>
            <person name="Grigoriev I.V."/>
            <person name="Hibbett D.S."/>
            <person name="Martin F."/>
        </authorList>
    </citation>
    <scope>NUCLEOTIDE SEQUENCE [LARGE SCALE GENOMIC DNA]</scope>
    <source>
        <strain evidence="2">F 1598</strain>
    </source>
</reference>
<dbReference type="Proteomes" id="UP000054166">
    <property type="component" value="Unassembled WGS sequence"/>
</dbReference>
<name>A0A0C3C0D1_PILCF</name>
<organism evidence="1 2">
    <name type="scientific">Piloderma croceum (strain F 1598)</name>
    <dbReference type="NCBI Taxonomy" id="765440"/>
    <lineage>
        <taxon>Eukaryota</taxon>
        <taxon>Fungi</taxon>
        <taxon>Dikarya</taxon>
        <taxon>Basidiomycota</taxon>
        <taxon>Agaricomycotina</taxon>
        <taxon>Agaricomycetes</taxon>
        <taxon>Agaricomycetidae</taxon>
        <taxon>Atheliales</taxon>
        <taxon>Atheliaceae</taxon>
        <taxon>Piloderma</taxon>
    </lineage>
</organism>
<dbReference type="HOGENOM" id="CLU_2441645_0_0_1"/>
<reference evidence="1 2" key="1">
    <citation type="submission" date="2014-04" db="EMBL/GenBank/DDBJ databases">
        <authorList>
            <consortium name="DOE Joint Genome Institute"/>
            <person name="Kuo A."/>
            <person name="Tarkka M."/>
            <person name="Buscot F."/>
            <person name="Kohler A."/>
            <person name="Nagy L.G."/>
            <person name="Floudas D."/>
            <person name="Copeland A."/>
            <person name="Barry K.W."/>
            <person name="Cichocki N."/>
            <person name="Veneault-Fourrey C."/>
            <person name="LaButti K."/>
            <person name="Lindquist E.A."/>
            <person name="Lipzen A."/>
            <person name="Lundell T."/>
            <person name="Morin E."/>
            <person name="Murat C."/>
            <person name="Sun H."/>
            <person name="Tunlid A."/>
            <person name="Henrissat B."/>
            <person name="Grigoriev I.V."/>
            <person name="Hibbett D.S."/>
            <person name="Martin F."/>
            <person name="Nordberg H.P."/>
            <person name="Cantor M.N."/>
            <person name="Hua S.X."/>
        </authorList>
    </citation>
    <scope>NUCLEOTIDE SEQUENCE [LARGE SCALE GENOMIC DNA]</scope>
    <source>
        <strain evidence="1 2">F 1598</strain>
    </source>
</reference>
<sequence>MLYVVRILVFPAGRASVGHKHPRKLWLCSSHRIECHRPFVRQLFPNFRAKQAVGYYTALNATIPTPAYQTVLSRFLTSYSPRIRTRNLIL</sequence>
<proteinExistence type="predicted"/>
<evidence type="ECO:0000313" key="1">
    <source>
        <dbReference type="EMBL" id="KIM83052.1"/>
    </source>
</evidence>
<gene>
    <name evidence="1" type="ORF">PILCRDRAFT_819844</name>
</gene>
<dbReference type="InParanoid" id="A0A0C3C0D1"/>
<protein>
    <submittedName>
        <fullName evidence="1">Uncharacterized protein</fullName>
    </submittedName>
</protein>
<keyword evidence="2" id="KW-1185">Reference proteome</keyword>
<dbReference type="AlphaFoldDB" id="A0A0C3C0D1"/>
<evidence type="ECO:0000313" key="2">
    <source>
        <dbReference type="Proteomes" id="UP000054166"/>
    </source>
</evidence>
<dbReference type="EMBL" id="KN832992">
    <property type="protein sequence ID" value="KIM83052.1"/>
    <property type="molecule type" value="Genomic_DNA"/>
</dbReference>